<gene>
    <name evidence="5" type="ORF">SAMN02745355_1124</name>
</gene>
<keyword evidence="6" id="KW-1185">Reference proteome</keyword>
<dbReference type="GO" id="GO:0016891">
    <property type="term" value="F:RNA endonuclease activity producing 5'-phosphomonoesters, hydrolytic mechanism"/>
    <property type="evidence" value="ECO:0007669"/>
    <property type="project" value="TreeGrafter"/>
</dbReference>
<dbReference type="AlphaFoldDB" id="A0A8G2FXD5"/>
<evidence type="ECO:0000256" key="3">
    <source>
        <dbReference type="ARBA" id="ARBA00023098"/>
    </source>
</evidence>
<dbReference type="SUPFAM" id="SSF56024">
    <property type="entry name" value="Phospholipase D/nuclease"/>
    <property type="match status" value="2"/>
</dbReference>
<reference evidence="5 6" key="1">
    <citation type="submission" date="2017-04" db="EMBL/GenBank/DDBJ databases">
        <authorList>
            <person name="Varghese N."/>
            <person name="Submissions S."/>
        </authorList>
    </citation>
    <scope>NUCLEOTIDE SEQUENCE [LARGE SCALE GENOMIC DNA]</scope>
    <source>
        <strain evidence="5 6">DSM 9789</strain>
    </source>
</reference>
<comment type="caution">
    <text evidence="5">The sequence shown here is derived from an EMBL/GenBank/DDBJ whole genome shotgun (WGS) entry which is preliminary data.</text>
</comment>
<feature type="domain" description="Phospholipase D-like" evidence="4">
    <location>
        <begin position="13"/>
        <end position="142"/>
    </location>
</feature>
<dbReference type="Gene3D" id="3.30.870.10">
    <property type="entry name" value="Endonuclease Chain A"/>
    <property type="match status" value="2"/>
</dbReference>
<feature type="domain" description="Phospholipase D-like" evidence="4">
    <location>
        <begin position="173"/>
        <end position="282"/>
    </location>
</feature>
<dbReference type="CDD" id="cd09128">
    <property type="entry name" value="PLDc_unchar1_2"/>
    <property type="match status" value="1"/>
</dbReference>
<name>A0A8G2FXD5_PICTO</name>
<dbReference type="EMBL" id="FWYE01000003">
    <property type="protein sequence ID" value="SMD31201.1"/>
    <property type="molecule type" value="Genomic_DNA"/>
</dbReference>
<dbReference type="InterPro" id="IPR025202">
    <property type="entry name" value="PLD-like_dom"/>
</dbReference>
<keyword evidence="1" id="KW-0378">Hydrolase</keyword>
<evidence type="ECO:0000256" key="2">
    <source>
        <dbReference type="ARBA" id="ARBA00022963"/>
    </source>
</evidence>
<proteinExistence type="predicted"/>
<dbReference type="Proteomes" id="UP000192315">
    <property type="component" value="Unassembled WGS sequence"/>
</dbReference>
<evidence type="ECO:0000256" key="1">
    <source>
        <dbReference type="ARBA" id="ARBA00022801"/>
    </source>
</evidence>
<accession>A0A8G2FXD5</accession>
<dbReference type="InterPro" id="IPR051406">
    <property type="entry name" value="PLD_domain"/>
</dbReference>
<protein>
    <submittedName>
        <fullName evidence="5">Phosphatidylserine/phosphatidylglycerophosphate/cardiolipin synthase</fullName>
    </submittedName>
</protein>
<evidence type="ECO:0000313" key="6">
    <source>
        <dbReference type="Proteomes" id="UP000192315"/>
    </source>
</evidence>
<keyword evidence="2" id="KW-0442">Lipid degradation</keyword>
<sequence>MIYREPEDTLSPVIDIIRSSKKRLYMNFYLIDDQRILSEIKELVSRGLDVKIIIDGRPCGDSNAENELENLLKTGAAVKKAPKRFETDSSFDHAKYLFNEKYFMIGTANLTEAAFSRNREYIIIEKTRSIRKNLEKIFDADWNDKMAGDSDSLVVSPGSEDAILSFIENSRKILIESEELGDDEKILNAMIKKGKKLKIILPDTLSETDYRNSLRLRDAGVRIRYMPKNKIYMHAKMMVSKYGFIGSQNFTKASLNNNREVGLIFKSYKYKSLLKRTFKKDWKMAEKRPGGRK</sequence>
<evidence type="ECO:0000259" key="4">
    <source>
        <dbReference type="Pfam" id="PF13091"/>
    </source>
</evidence>
<organism evidence="5 6">
    <name type="scientific">Picrophilus torridus (strain ATCC 700027 / DSM 9790 / JCM 10055 / NBRC 100828 / KAW 2/3)</name>
    <dbReference type="NCBI Taxonomy" id="1122961"/>
    <lineage>
        <taxon>Archaea</taxon>
        <taxon>Methanobacteriati</taxon>
        <taxon>Thermoplasmatota</taxon>
        <taxon>Thermoplasmata</taxon>
        <taxon>Thermoplasmatales</taxon>
        <taxon>Picrophilaceae</taxon>
        <taxon>Picrophilus</taxon>
    </lineage>
</organism>
<dbReference type="Pfam" id="PF13091">
    <property type="entry name" value="PLDc_2"/>
    <property type="match status" value="2"/>
</dbReference>
<dbReference type="RefSeq" id="WP_084272930.1">
    <property type="nucleotide sequence ID" value="NZ_FWYE01000003.1"/>
</dbReference>
<dbReference type="PANTHER" id="PTHR43856:SF1">
    <property type="entry name" value="MITOCHONDRIAL CARDIOLIPIN HYDROLASE"/>
    <property type="match status" value="1"/>
</dbReference>
<dbReference type="PANTHER" id="PTHR43856">
    <property type="entry name" value="CARDIOLIPIN HYDROLASE"/>
    <property type="match status" value="1"/>
</dbReference>
<dbReference type="GO" id="GO:0016042">
    <property type="term" value="P:lipid catabolic process"/>
    <property type="evidence" value="ECO:0007669"/>
    <property type="project" value="UniProtKB-KW"/>
</dbReference>
<evidence type="ECO:0000313" key="5">
    <source>
        <dbReference type="EMBL" id="SMD31201.1"/>
    </source>
</evidence>
<keyword evidence="3" id="KW-0443">Lipid metabolism</keyword>